<protein>
    <submittedName>
        <fullName evidence="4">Uncharacterized protein</fullName>
    </submittedName>
</protein>
<feature type="region of interest" description="Disordered" evidence="1">
    <location>
        <begin position="1"/>
        <end position="21"/>
    </location>
</feature>
<dbReference type="EMBL" id="JBBJBU010000002">
    <property type="protein sequence ID" value="KAK7206826.1"/>
    <property type="molecule type" value="Genomic_DNA"/>
</dbReference>
<evidence type="ECO:0000259" key="2">
    <source>
        <dbReference type="PROSITE" id="PS50181"/>
    </source>
</evidence>
<dbReference type="RefSeq" id="XP_064769859.1">
    <property type="nucleotide sequence ID" value="XM_064909450.1"/>
</dbReference>
<dbReference type="InterPro" id="IPR003347">
    <property type="entry name" value="JmjC_dom"/>
</dbReference>
<feature type="domain" description="JmjC" evidence="3">
    <location>
        <begin position="266"/>
        <end position="425"/>
    </location>
</feature>
<evidence type="ECO:0000313" key="5">
    <source>
        <dbReference type="Proteomes" id="UP001498771"/>
    </source>
</evidence>
<name>A0ABR1FAF1_9ASCO</name>
<evidence type="ECO:0000256" key="1">
    <source>
        <dbReference type="SAM" id="MobiDB-lite"/>
    </source>
</evidence>
<feature type="region of interest" description="Disordered" evidence="1">
    <location>
        <begin position="498"/>
        <end position="520"/>
    </location>
</feature>
<comment type="caution">
    <text evidence="4">The sequence shown here is derived from an EMBL/GenBank/DDBJ whole genome shotgun (WGS) entry which is preliminary data.</text>
</comment>
<gene>
    <name evidence="4" type="ORF">BZA70DRAFT_115564</name>
</gene>
<reference evidence="4 5" key="1">
    <citation type="submission" date="2024-03" db="EMBL/GenBank/DDBJ databases">
        <title>Genome-scale model development and genomic sequencing of the oleaginous clade Lipomyces.</title>
        <authorList>
            <consortium name="Lawrence Berkeley National Laboratory"/>
            <person name="Czajka J.J."/>
            <person name="Han Y."/>
            <person name="Kim J."/>
            <person name="Mondo S.J."/>
            <person name="Hofstad B.A."/>
            <person name="Robles A."/>
            <person name="Haridas S."/>
            <person name="Riley R."/>
            <person name="LaButti K."/>
            <person name="Pangilinan J."/>
            <person name="Andreopoulos W."/>
            <person name="Lipzen A."/>
            <person name="Yan J."/>
            <person name="Wang M."/>
            <person name="Ng V."/>
            <person name="Grigoriev I.V."/>
            <person name="Spatafora J.W."/>
            <person name="Magnuson J.K."/>
            <person name="Baker S.E."/>
            <person name="Pomraning K.R."/>
        </authorList>
    </citation>
    <scope>NUCLEOTIDE SEQUENCE [LARGE SCALE GENOMIC DNA]</scope>
    <source>
        <strain evidence="4 5">Phaff 52-87</strain>
    </source>
</reference>
<evidence type="ECO:0000259" key="3">
    <source>
        <dbReference type="PROSITE" id="PS51184"/>
    </source>
</evidence>
<dbReference type="Proteomes" id="UP001498771">
    <property type="component" value="Unassembled WGS sequence"/>
</dbReference>
<dbReference type="InterPro" id="IPR041667">
    <property type="entry name" value="Cupin_8"/>
</dbReference>
<dbReference type="PANTHER" id="PTHR12480:SF21">
    <property type="entry name" value="JMJC DOMAIN-CONTAINING PROTEIN 8"/>
    <property type="match status" value="1"/>
</dbReference>
<feature type="compositionally biased region" description="Acidic residues" evidence="1">
    <location>
        <begin position="504"/>
        <end position="520"/>
    </location>
</feature>
<dbReference type="InterPro" id="IPR036047">
    <property type="entry name" value="F-box-like_dom_sf"/>
</dbReference>
<dbReference type="InterPro" id="IPR050910">
    <property type="entry name" value="JMJD6_ArgDemeth/LysHydrox"/>
</dbReference>
<proteinExistence type="predicted"/>
<organism evidence="4 5">
    <name type="scientific">Myxozyma melibiosi</name>
    <dbReference type="NCBI Taxonomy" id="54550"/>
    <lineage>
        <taxon>Eukaryota</taxon>
        <taxon>Fungi</taxon>
        <taxon>Dikarya</taxon>
        <taxon>Ascomycota</taxon>
        <taxon>Saccharomycotina</taxon>
        <taxon>Lipomycetes</taxon>
        <taxon>Lipomycetales</taxon>
        <taxon>Lipomycetaceae</taxon>
        <taxon>Myxozyma</taxon>
    </lineage>
</organism>
<dbReference type="PROSITE" id="PS50181">
    <property type="entry name" value="FBOX"/>
    <property type="match status" value="1"/>
</dbReference>
<dbReference type="SMART" id="SM00558">
    <property type="entry name" value="JmjC"/>
    <property type="match status" value="1"/>
</dbReference>
<dbReference type="SUPFAM" id="SSF51197">
    <property type="entry name" value="Clavaminate synthase-like"/>
    <property type="match status" value="1"/>
</dbReference>
<dbReference type="Pfam" id="PF13621">
    <property type="entry name" value="Cupin_8"/>
    <property type="match status" value="1"/>
</dbReference>
<dbReference type="PANTHER" id="PTHR12480">
    <property type="entry name" value="ARGININE DEMETHYLASE AND LYSYL-HYDROXYLASE JMJD"/>
    <property type="match status" value="1"/>
</dbReference>
<dbReference type="GeneID" id="90034962"/>
<feature type="domain" description="F-box" evidence="2">
    <location>
        <begin position="73"/>
        <end position="119"/>
    </location>
</feature>
<evidence type="ECO:0000313" key="4">
    <source>
        <dbReference type="EMBL" id="KAK7206826.1"/>
    </source>
</evidence>
<dbReference type="SUPFAM" id="SSF81383">
    <property type="entry name" value="F-box domain"/>
    <property type="match status" value="1"/>
</dbReference>
<sequence>MPDTRPPQPFATRHDADRHTTRKRVKLNHVPAPVISIDKTHPLGIQPLGNLILSSKDAGQVERESNALRTRQLGYFAILPDEMVNLVLQTFGAEELRRVGYCSRVFSAFATQEDLWKQLFVERGVPPTKWYGSWRRTYYGLEEEREARVRCDGLYSDVLYRPFFCTHACTTEYLKACLEHYSSESIQIPYLSETPTQAEFDSEWAYKPFVLRSHEWPKWSFSELLKEYGEIEFIQECVRWRLDVYGQYMASNQDESPLYLFDREFGDKTSMTVEYDVPGIFKPDYFTLLKDIRPDYRWIIIGPERSGSTFHKDPNATSAWNAVVQGAKYWVMFPPDVLPPGVYTSADESSVTSPLSIAEWLSEFHKAALATPGFRHGVCRSGEVLYVPSGWWHLVVNLEDTIALTQNFVPLPHIMSVLRFFHNKKDQISGFRNKKRASSDDDDENEVPDEDILSMFVDRLLGGEAELTDEVEGKIKKWTESLGESKWDKLMDAKESGFSFGFGFDEDEDEDNTEDREDER</sequence>
<dbReference type="PROSITE" id="PS51184">
    <property type="entry name" value="JMJC"/>
    <property type="match status" value="1"/>
</dbReference>
<dbReference type="InterPro" id="IPR001810">
    <property type="entry name" value="F-box_dom"/>
</dbReference>
<accession>A0ABR1FAF1</accession>
<dbReference type="Gene3D" id="2.60.120.650">
    <property type="entry name" value="Cupin"/>
    <property type="match status" value="1"/>
</dbReference>
<keyword evidence="5" id="KW-1185">Reference proteome</keyword>